<dbReference type="Pfam" id="PF21694">
    <property type="entry name" value="DNA_pol3_delta_C"/>
    <property type="match status" value="1"/>
</dbReference>
<dbReference type="EMBL" id="MLJW01002167">
    <property type="protein sequence ID" value="OIQ75435.1"/>
    <property type="molecule type" value="Genomic_DNA"/>
</dbReference>
<dbReference type="PANTHER" id="PTHR34388">
    <property type="entry name" value="DNA POLYMERASE III SUBUNIT DELTA"/>
    <property type="match status" value="1"/>
</dbReference>
<dbReference type="GO" id="GO:0003677">
    <property type="term" value="F:DNA binding"/>
    <property type="evidence" value="ECO:0007669"/>
    <property type="project" value="InterPro"/>
</dbReference>
<evidence type="ECO:0000256" key="5">
    <source>
        <dbReference type="ARBA" id="ARBA00022932"/>
    </source>
</evidence>
<dbReference type="SUPFAM" id="SSF52540">
    <property type="entry name" value="P-loop containing nucleoside triphosphate hydrolases"/>
    <property type="match status" value="1"/>
</dbReference>
<keyword evidence="5" id="KW-0239">DNA-directed DNA polymerase</keyword>
<dbReference type="EC" id="2.7.7.7" evidence="1"/>
<evidence type="ECO:0000256" key="4">
    <source>
        <dbReference type="ARBA" id="ARBA00022705"/>
    </source>
</evidence>
<dbReference type="NCBIfam" id="TIGR01128">
    <property type="entry name" value="holA"/>
    <property type="match status" value="1"/>
</dbReference>
<dbReference type="AlphaFoldDB" id="A0A1J5QD62"/>
<organism evidence="9">
    <name type="scientific">mine drainage metagenome</name>
    <dbReference type="NCBI Taxonomy" id="410659"/>
    <lineage>
        <taxon>unclassified sequences</taxon>
        <taxon>metagenomes</taxon>
        <taxon>ecological metagenomes</taxon>
    </lineage>
</organism>
<sequence length="320" mass="33353">MSNDAIPNLVLAIGPEPLLADRAIERLLGQIRANEPLAALQSLAAAEVDPGDIGDALAPSLFGERRILVVRDLQDLRAECASEITNYLASPDENITLVLTHKGGVKGKALVEAVRKAKPVEIACDAIKKDSEKLDFIRAEFAGHGRKIDGEAARALVDAVGGDIRELASAASQLINDTTGAINAAAVERYHGGRVEATGFKVADAAIDGNIGVALATLRQALDTGTDPVLITSALASGMRTLAKVGSASRNVRAVELAGQLGLAPWQIDKARRQLTGWNGTSIAIAIKAIAHADGAVKGGESDPIYALERAVMTVARARS</sequence>
<evidence type="ECO:0000313" key="9">
    <source>
        <dbReference type="EMBL" id="OIQ75435.1"/>
    </source>
</evidence>
<dbReference type="InterPro" id="IPR027417">
    <property type="entry name" value="P-loop_NTPase"/>
</dbReference>
<dbReference type="InterPro" id="IPR008921">
    <property type="entry name" value="DNA_pol3_clamp-load_cplx_C"/>
</dbReference>
<evidence type="ECO:0000256" key="6">
    <source>
        <dbReference type="ARBA" id="ARBA00034754"/>
    </source>
</evidence>
<dbReference type="GO" id="GO:0003887">
    <property type="term" value="F:DNA-directed DNA polymerase activity"/>
    <property type="evidence" value="ECO:0007669"/>
    <property type="project" value="UniProtKB-KW"/>
</dbReference>
<dbReference type="GO" id="GO:0006261">
    <property type="term" value="P:DNA-templated DNA replication"/>
    <property type="evidence" value="ECO:0007669"/>
    <property type="project" value="TreeGrafter"/>
</dbReference>
<evidence type="ECO:0000256" key="7">
    <source>
        <dbReference type="ARBA" id="ARBA00049244"/>
    </source>
</evidence>
<protein>
    <recommendedName>
        <fullName evidence="1">DNA-directed DNA polymerase</fullName>
        <ecNumber evidence="1">2.7.7.7</ecNumber>
    </recommendedName>
</protein>
<dbReference type="Gene3D" id="3.40.50.300">
    <property type="entry name" value="P-loop containing nucleotide triphosphate hydrolases"/>
    <property type="match status" value="1"/>
</dbReference>
<dbReference type="PANTHER" id="PTHR34388:SF1">
    <property type="entry name" value="DNA POLYMERASE III SUBUNIT DELTA"/>
    <property type="match status" value="1"/>
</dbReference>
<comment type="catalytic activity">
    <reaction evidence="7">
        <text>DNA(n) + a 2'-deoxyribonucleoside 5'-triphosphate = DNA(n+1) + diphosphate</text>
        <dbReference type="Rhea" id="RHEA:22508"/>
        <dbReference type="Rhea" id="RHEA-COMP:17339"/>
        <dbReference type="Rhea" id="RHEA-COMP:17340"/>
        <dbReference type="ChEBI" id="CHEBI:33019"/>
        <dbReference type="ChEBI" id="CHEBI:61560"/>
        <dbReference type="ChEBI" id="CHEBI:173112"/>
        <dbReference type="EC" id="2.7.7.7"/>
    </reaction>
</comment>
<evidence type="ECO:0000256" key="3">
    <source>
        <dbReference type="ARBA" id="ARBA00022695"/>
    </source>
</evidence>
<dbReference type="GO" id="GO:0009360">
    <property type="term" value="C:DNA polymerase III complex"/>
    <property type="evidence" value="ECO:0007669"/>
    <property type="project" value="TreeGrafter"/>
</dbReference>
<comment type="similarity">
    <text evidence="6">Belongs to the DNA polymerase HolA subunit family.</text>
</comment>
<dbReference type="SUPFAM" id="SSF48019">
    <property type="entry name" value="post-AAA+ oligomerization domain-like"/>
    <property type="match status" value="1"/>
</dbReference>
<keyword evidence="2" id="KW-0808">Transferase</keyword>
<accession>A0A1J5QD62</accession>
<name>A0A1J5QD62_9ZZZZ</name>
<evidence type="ECO:0000256" key="1">
    <source>
        <dbReference type="ARBA" id="ARBA00012417"/>
    </source>
</evidence>
<keyword evidence="3" id="KW-0548">Nucleotidyltransferase</keyword>
<reference evidence="9" key="1">
    <citation type="submission" date="2016-10" db="EMBL/GenBank/DDBJ databases">
        <title>Sequence of Gallionella enrichment culture.</title>
        <authorList>
            <person name="Poehlein A."/>
            <person name="Muehling M."/>
            <person name="Daniel R."/>
        </authorList>
    </citation>
    <scope>NUCLEOTIDE SEQUENCE</scope>
</reference>
<keyword evidence="4" id="KW-0235">DNA replication</keyword>
<dbReference type="InterPro" id="IPR005790">
    <property type="entry name" value="DNA_polIII_delta"/>
</dbReference>
<gene>
    <name evidence="9" type="ORF">GALL_428980</name>
</gene>
<proteinExistence type="inferred from homology"/>
<dbReference type="Gene3D" id="1.20.272.10">
    <property type="match status" value="1"/>
</dbReference>
<dbReference type="InterPro" id="IPR048466">
    <property type="entry name" value="DNA_pol3_delta-like_C"/>
</dbReference>
<feature type="domain" description="DNA polymerase III delta subunit-like C-terminal" evidence="8">
    <location>
        <begin position="198"/>
        <end position="313"/>
    </location>
</feature>
<comment type="caution">
    <text evidence="9">The sequence shown here is derived from an EMBL/GenBank/DDBJ whole genome shotgun (WGS) entry which is preliminary data.</text>
</comment>
<evidence type="ECO:0000256" key="2">
    <source>
        <dbReference type="ARBA" id="ARBA00022679"/>
    </source>
</evidence>
<evidence type="ECO:0000259" key="8">
    <source>
        <dbReference type="Pfam" id="PF21694"/>
    </source>
</evidence>